<gene>
    <name evidence="1" type="ORF">S12H4_40505</name>
</gene>
<dbReference type="AlphaFoldDB" id="X1UMS0"/>
<dbReference type="SFLD" id="SFLDS00003">
    <property type="entry name" value="Haloacid_Dehalogenase"/>
    <property type="match status" value="1"/>
</dbReference>
<dbReference type="EMBL" id="BARW01024588">
    <property type="protein sequence ID" value="GAI93634.1"/>
    <property type="molecule type" value="Genomic_DNA"/>
</dbReference>
<comment type="caution">
    <text evidence="1">The sequence shown here is derived from an EMBL/GenBank/DDBJ whole genome shotgun (WGS) entry which is preliminary data.</text>
</comment>
<dbReference type="InterPro" id="IPR036412">
    <property type="entry name" value="HAD-like_sf"/>
</dbReference>
<reference evidence="1" key="1">
    <citation type="journal article" date="2014" name="Front. Microbiol.">
        <title>High frequency of phylogenetically diverse reductive dehalogenase-homologous genes in deep subseafloor sedimentary metagenomes.</title>
        <authorList>
            <person name="Kawai M."/>
            <person name="Futagami T."/>
            <person name="Toyoda A."/>
            <person name="Takaki Y."/>
            <person name="Nishi S."/>
            <person name="Hori S."/>
            <person name="Arai W."/>
            <person name="Tsubouchi T."/>
            <person name="Morono Y."/>
            <person name="Uchiyama I."/>
            <person name="Ito T."/>
            <person name="Fujiyama A."/>
            <person name="Inagaki F."/>
            <person name="Takami H."/>
        </authorList>
    </citation>
    <scope>NUCLEOTIDE SEQUENCE</scope>
    <source>
        <strain evidence="1">Expedition CK06-06</strain>
    </source>
</reference>
<dbReference type="PANTHER" id="PTHR43434">
    <property type="entry name" value="PHOSPHOGLYCOLATE PHOSPHATASE"/>
    <property type="match status" value="1"/>
</dbReference>
<organism evidence="1">
    <name type="scientific">marine sediment metagenome</name>
    <dbReference type="NCBI Taxonomy" id="412755"/>
    <lineage>
        <taxon>unclassified sequences</taxon>
        <taxon>metagenomes</taxon>
        <taxon>ecological metagenomes</taxon>
    </lineage>
</organism>
<dbReference type="PANTHER" id="PTHR43434:SF1">
    <property type="entry name" value="PHOSPHOGLYCOLATE PHOSPHATASE"/>
    <property type="match status" value="1"/>
</dbReference>
<sequence length="232" mass="26538">MQKRKRIKAIIWDLDGTLIYFNIDFLRARYEAIKILKKYGVTKPFLSVEFSILDNVAKSRDYFNTQGFSKKKIEKIVNEVDSVITEVEHEAAQKAIMVKGINQVLEYVKAKKLKQAIFTFNTRKNAKISLRTVNLTQFFELIVGRDNVNNLKPHPEHLTYICNKLKINPSEALVIGDSSRDIEAAINVGAYSIALNTKKPNFYTGESMKKADKIIELNEIPSKLIEAVEKLL</sequence>
<dbReference type="Gene3D" id="1.10.150.240">
    <property type="entry name" value="Putative phosphatase, domain 2"/>
    <property type="match status" value="1"/>
</dbReference>
<dbReference type="InterPro" id="IPR050155">
    <property type="entry name" value="HAD-like_hydrolase_sf"/>
</dbReference>
<protein>
    <recommendedName>
        <fullName evidence="2">HAD family hydrolase</fullName>
    </recommendedName>
</protein>
<dbReference type="InterPro" id="IPR006439">
    <property type="entry name" value="HAD-SF_hydro_IA"/>
</dbReference>
<dbReference type="Pfam" id="PF13419">
    <property type="entry name" value="HAD_2"/>
    <property type="match status" value="1"/>
</dbReference>
<evidence type="ECO:0008006" key="2">
    <source>
        <dbReference type="Google" id="ProtNLM"/>
    </source>
</evidence>
<name>X1UMS0_9ZZZZ</name>
<dbReference type="SUPFAM" id="SSF56784">
    <property type="entry name" value="HAD-like"/>
    <property type="match status" value="1"/>
</dbReference>
<dbReference type="GO" id="GO:0008967">
    <property type="term" value="F:phosphoglycolate phosphatase activity"/>
    <property type="evidence" value="ECO:0007669"/>
    <property type="project" value="TreeGrafter"/>
</dbReference>
<dbReference type="SFLD" id="SFLDG01129">
    <property type="entry name" value="C1.5:_HAD__Beta-PGM__Phosphata"/>
    <property type="match status" value="1"/>
</dbReference>
<accession>X1UMS0</accession>
<dbReference type="InterPro" id="IPR023214">
    <property type="entry name" value="HAD_sf"/>
</dbReference>
<evidence type="ECO:0000313" key="1">
    <source>
        <dbReference type="EMBL" id="GAI93634.1"/>
    </source>
</evidence>
<dbReference type="GO" id="GO:0005829">
    <property type="term" value="C:cytosol"/>
    <property type="evidence" value="ECO:0007669"/>
    <property type="project" value="TreeGrafter"/>
</dbReference>
<dbReference type="InterPro" id="IPR023198">
    <property type="entry name" value="PGP-like_dom2"/>
</dbReference>
<proteinExistence type="predicted"/>
<dbReference type="InterPro" id="IPR041492">
    <property type="entry name" value="HAD_2"/>
</dbReference>
<dbReference type="Gene3D" id="3.40.50.1000">
    <property type="entry name" value="HAD superfamily/HAD-like"/>
    <property type="match status" value="1"/>
</dbReference>
<dbReference type="NCBIfam" id="TIGR01549">
    <property type="entry name" value="HAD-SF-IA-v1"/>
    <property type="match status" value="1"/>
</dbReference>
<dbReference type="GO" id="GO:0006281">
    <property type="term" value="P:DNA repair"/>
    <property type="evidence" value="ECO:0007669"/>
    <property type="project" value="TreeGrafter"/>
</dbReference>